<dbReference type="InterPro" id="IPR036397">
    <property type="entry name" value="RNaseH_sf"/>
</dbReference>
<evidence type="ECO:0000313" key="13">
    <source>
        <dbReference type="Proteomes" id="UP001345013"/>
    </source>
</evidence>
<feature type="compositionally biased region" description="Basic residues" evidence="10">
    <location>
        <begin position="51"/>
        <end position="67"/>
    </location>
</feature>
<keyword evidence="13" id="KW-1185">Reference proteome</keyword>
<dbReference type="InterPro" id="IPR037431">
    <property type="entry name" value="REX4_DEDDh_dom"/>
</dbReference>
<dbReference type="GO" id="GO:0004527">
    <property type="term" value="F:exonuclease activity"/>
    <property type="evidence" value="ECO:0007669"/>
    <property type="project" value="UniProtKB-KW"/>
</dbReference>
<dbReference type="InterPro" id="IPR012337">
    <property type="entry name" value="RNaseH-like_sf"/>
</dbReference>
<dbReference type="InterPro" id="IPR047021">
    <property type="entry name" value="REXO1/3/4-like"/>
</dbReference>
<keyword evidence="4" id="KW-0698">rRNA processing</keyword>
<dbReference type="SMART" id="SM00479">
    <property type="entry name" value="EXOIII"/>
    <property type="match status" value="1"/>
</dbReference>
<evidence type="ECO:0000256" key="4">
    <source>
        <dbReference type="ARBA" id="ARBA00022552"/>
    </source>
</evidence>
<evidence type="ECO:0000256" key="6">
    <source>
        <dbReference type="ARBA" id="ARBA00022801"/>
    </source>
</evidence>
<feature type="domain" description="Exonuclease" evidence="11">
    <location>
        <begin position="97"/>
        <end position="257"/>
    </location>
</feature>
<evidence type="ECO:0000256" key="3">
    <source>
        <dbReference type="ARBA" id="ARBA00016937"/>
    </source>
</evidence>
<evidence type="ECO:0000256" key="9">
    <source>
        <dbReference type="ARBA" id="ARBA00025599"/>
    </source>
</evidence>
<comment type="subcellular location">
    <subcellularLocation>
        <location evidence="1">Nucleus</location>
    </subcellularLocation>
</comment>
<dbReference type="CDD" id="cd06144">
    <property type="entry name" value="REX4_like"/>
    <property type="match status" value="1"/>
</dbReference>
<comment type="similarity">
    <text evidence="2">Belongs to the REXO4 family.</text>
</comment>
<evidence type="ECO:0000256" key="8">
    <source>
        <dbReference type="ARBA" id="ARBA00023242"/>
    </source>
</evidence>
<evidence type="ECO:0000256" key="5">
    <source>
        <dbReference type="ARBA" id="ARBA00022722"/>
    </source>
</evidence>
<evidence type="ECO:0000313" key="12">
    <source>
        <dbReference type="EMBL" id="KAK5095007.1"/>
    </source>
</evidence>
<proteinExistence type="inferred from homology"/>
<evidence type="ECO:0000256" key="10">
    <source>
        <dbReference type="SAM" id="MobiDB-lite"/>
    </source>
</evidence>
<evidence type="ECO:0000259" key="11">
    <source>
        <dbReference type="SMART" id="SM00479"/>
    </source>
</evidence>
<feature type="region of interest" description="Disordered" evidence="10">
    <location>
        <begin position="16"/>
        <end position="89"/>
    </location>
</feature>
<comment type="caution">
    <text evidence="12">The sequence shown here is derived from an EMBL/GenBank/DDBJ whole genome shotgun (WGS) entry which is preliminary data.</text>
</comment>
<dbReference type="EMBL" id="JAVRRG010000030">
    <property type="protein sequence ID" value="KAK5095007.1"/>
    <property type="molecule type" value="Genomic_DNA"/>
</dbReference>
<name>A0ABR0KFC7_9EURO</name>
<feature type="compositionally biased region" description="Low complexity" evidence="10">
    <location>
        <begin position="19"/>
        <end position="34"/>
    </location>
</feature>
<dbReference type="InterPro" id="IPR013520">
    <property type="entry name" value="Ribonucl_H"/>
</dbReference>
<sequence>MDLKNLSSNWKKLQSTIATEKTTSNTETSTNTSSKLKRKRSHAIPTPQPSPRKRPQQRTAHAVHKRQKMETTTSKTPAPEPPPAVNAGLSPDVEIGKYISLDCEMVGVGPLGRDSALARVSIVNYNNAQIYDSYVLPKEPVTDWRTSISGIAPHHMSVARTFEEVQAAVAQIIGGRIVIGHALRHDFRALLLDHPVRDIRDTSRLAAYRKVAGGTPKLSLLANELLGVEIQGGEHSSLEDARACMLLFRRDKEAFEVKSQRGRGSKR</sequence>
<reference evidence="12 13" key="1">
    <citation type="submission" date="2023-08" db="EMBL/GenBank/DDBJ databases">
        <title>Black Yeasts Isolated from many extreme environments.</title>
        <authorList>
            <person name="Coleine C."/>
            <person name="Stajich J.E."/>
            <person name="Selbmann L."/>
        </authorList>
    </citation>
    <scope>NUCLEOTIDE SEQUENCE [LARGE SCALE GENOMIC DNA]</scope>
    <source>
        <strain evidence="12 13">CCFEE 5885</strain>
    </source>
</reference>
<dbReference type="SUPFAM" id="SSF53098">
    <property type="entry name" value="Ribonuclease H-like"/>
    <property type="match status" value="1"/>
</dbReference>
<evidence type="ECO:0000256" key="7">
    <source>
        <dbReference type="ARBA" id="ARBA00022839"/>
    </source>
</evidence>
<dbReference type="PANTHER" id="PTHR12801">
    <property type="entry name" value="RNA EXONUCLEASE REXO1 / RECO3 FAMILY MEMBER-RELATED"/>
    <property type="match status" value="1"/>
</dbReference>
<dbReference type="Proteomes" id="UP001345013">
    <property type="component" value="Unassembled WGS sequence"/>
</dbReference>
<dbReference type="Gene3D" id="3.30.420.10">
    <property type="entry name" value="Ribonuclease H-like superfamily/Ribonuclease H"/>
    <property type="match status" value="1"/>
</dbReference>
<organism evidence="12 13">
    <name type="scientific">Lithohypha guttulata</name>
    <dbReference type="NCBI Taxonomy" id="1690604"/>
    <lineage>
        <taxon>Eukaryota</taxon>
        <taxon>Fungi</taxon>
        <taxon>Dikarya</taxon>
        <taxon>Ascomycota</taxon>
        <taxon>Pezizomycotina</taxon>
        <taxon>Eurotiomycetes</taxon>
        <taxon>Chaetothyriomycetidae</taxon>
        <taxon>Chaetothyriales</taxon>
        <taxon>Trichomeriaceae</taxon>
        <taxon>Lithohypha</taxon>
    </lineage>
</organism>
<keyword evidence="8" id="KW-0539">Nucleus</keyword>
<dbReference type="PANTHER" id="PTHR12801:SF45">
    <property type="entry name" value="RNA EXONUCLEASE 4"/>
    <property type="match status" value="1"/>
</dbReference>
<accession>A0ABR0KFC7</accession>
<keyword evidence="5" id="KW-0540">Nuclease</keyword>
<gene>
    <name evidence="12" type="primary">REX4</name>
    <name evidence="12" type="ORF">LTR24_003224</name>
</gene>
<keyword evidence="6" id="KW-0378">Hydrolase</keyword>
<evidence type="ECO:0000256" key="1">
    <source>
        <dbReference type="ARBA" id="ARBA00004123"/>
    </source>
</evidence>
<keyword evidence="7 12" id="KW-0269">Exonuclease</keyword>
<evidence type="ECO:0000256" key="2">
    <source>
        <dbReference type="ARBA" id="ARBA00010489"/>
    </source>
</evidence>
<comment type="function">
    <text evidence="9">Exoribonuclease involved in ribosome biosynthesis. Involved in the processing of ITS1, the internal transcribed spacer localized between the 18S and 5.8S rRNAs.</text>
</comment>
<protein>
    <recommendedName>
        <fullName evidence="3">RNA exonuclease 4</fullName>
    </recommendedName>
</protein>
<dbReference type="Pfam" id="PF00929">
    <property type="entry name" value="RNase_T"/>
    <property type="match status" value="1"/>
</dbReference>